<evidence type="ECO:0000313" key="2">
    <source>
        <dbReference type="Proteomes" id="UP001732700"/>
    </source>
</evidence>
<dbReference type="EnsemblPlants" id="AVESA.00010b.r2.7DG1351320.1">
    <property type="protein sequence ID" value="AVESA.00010b.r2.7DG1351320.1.CDS"/>
    <property type="gene ID" value="AVESA.00010b.r2.7DG1351320"/>
</dbReference>
<evidence type="ECO:0000313" key="1">
    <source>
        <dbReference type="EnsemblPlants" id="AVESA.00010b.r2.7DG1351320.1.CDS"/>
    </source>
</evidence>
<keyword evidence="2" id="KW-1185">Reference proteome</keyword>
<reference evidence="1" key="2">
    <citation type="submission" date="2025-09" db="UniProtKB">
        <authorList>
            <consortium name="EnsemblPlants"/>
        </authorList>
    </citation>
    <scope>IDENTIFICATION</scope>
</reference>
<dbReference type="Proteomes" id="UP001732700">
    <property type="component" value="Chromosome 7D"/>
</dbReference>
<name>A0ACD6AG69_AVESA</name>
<organism evidence="1 2">
    <name type="scientific">Avena sativa</name>
    <name type="common">Oat</name>
    <dbReference type="NCBI Taxonomy" id="4498"/>
    <lineage>
        <taxon>Eukaryota</taxon>
        <taxon>Viridiplantae</taxon>
        <taxon>Streptophyta</taxon>
        <taxon>Embryophyta</taxon>
        <taxon>Tracheophyta</taxon>
        <taxon>Spermatophyta</taxon>
        <taxon>Magnoliopsida</taxon>
        <taxon>Liliopsida</taxon>
        <taxon>Poales</taxon>
        <taxon>Poaceae</taxon>
        <taxon>BOP clade</taxon>
        <taxon>Pooideae</taxon>
        <taxon>Poodae</taxon>
        <taxon>Poeae</taxon>
        <taxon>Poeae Chloroplast Group 1 (Aveneae type)</taxon>
        <taxon>Aveninae</taxon>
        <taxon>Avena</taxon>
    </lineage>
</organism>
<accession>A0ACD6AG69</accession>
<proteinExistence type="predicted"/>
<sequence length="104" mass="10927">MGSKYFLFGLCTLLVLSGQRSLFPPALARDIPVSKATTFAPLLHAPAKDDAAGRRVAANQPSVGDQKELPLGEFPPAGWFHDLPHCPHIVCGGTKAASATVAHP</sequence>
<reference evidence="1" key="1">
    <citation type="submission" date="2021-05" db="EMBL/GenBank/DDBJ databases">
        <authorList>
            <person name="Scholz U."/>
            <person name="Mascher M."/>
            <person name="Fiebig A."/>
        </authorList>
    </citation>
    <scope>NUCLEOTIDE SEQUENCE [LARGE SCALE GENOMIC DNA]</scope>
</reference>
<protein>
    <submittedName>
        <fullName evidence="1">Uncharacterized protein</fullName>
    </submittedName>
</protein>